<comment type="similarity">
    <text evidence="1">Belongs to the PRORSD1 family.</text>
</comment>
<dbReference type="PANTHER" id="PTHR31423:SF3">
    <property type="entry name" value="PROLYL-TRNA SYNTHETASE ASSOCIATED DOMAIN-CONTAINING PROTEIN 1-RELATED"/>
    <property type="match status" value="1"/>
</dbReference>
<sequence length="173" mass="20193">MENSNQVTKDNHQKYEDLIVKLTSLNIDYKLVHHAPAETIQQADQFIANLKGVRTKSMLLRDKKNNFYLVIMDDSKRLDFKHFQEVSGKKRLSLAKENEVEELLNLEPGIISPFGVMYSEGHDVDIYFDKDMLDQETLLTFHPNENTHTIFLEAEDLMKFIKSYGYTYNVLTV</sequence>
<dbReference type="GO" id="GO:0006412">
    <property type="term" value="P:translation"/>
    <property type="evidence" value="ECO:0007669"/>
    <property type="project" value="UniProtKB-KW"/>
</dbReference>
<reference evidence="4 5" key="1">
    <citation type="submission" date="2019-08" db="EMBL/GenBank/DDBJ databases">
        <authorList>
            <person name="Chang H.C."/>
            <person name="Mun S.Y."/>
        </authorList>
    </citation>
    <scope>NUCLEOTIDE SEQUENCE [LARGE SCALE GENOMIC DNA]</scope>
    <source>
        <strain evidence="4 5">SK</strain>
    </source>
</reference>
<dbReference type="CDD" id="cd04335">
    <property type="entry name" value="PrdX_deacylase"/>
    <property type="match status" value="1"/>
</dbReference>
<dbReference type="EMBL" id="CP043431">
    <property type="protein sequence ID" value="QNT64054.1"/>
    <property type="molecule type" value="Genomic_DNA"/>
</dbReference>
<dbReference type="FunFam" id="3.90.960.10:FF:000005">
    <property type="entry name" value="Putative prolyl-tRNA synthetase"/>
    <property type="match status" value="1"/>
</dbReference>
<dbReference type="SUPFAM" id="SSF55826">
    <property type="entry name" value="YbaK/ProRS associated domain"/>
    <property type="match status" value="1"/>
</dbReference>
<dbReference type="Pfam" id="PF04073">
    <property type="entry name" value="tRNA_edit"/>
    <property type="match status" value="1"/>
</dbReference>
<dbReference type="RefSeq" id="WP_006845775.1">
    <property type="nucleotide sequence ID" value="NZ_CP026847.1"/>
</dbReference>
<gene>
    <name evidence="4" type="ORF">FY536_01625</name>
</gene>
<accession>A0A7H1MKR8</accession>
<keyword evidence="4" id="KW-0436">Ligase</keyword>
<name>A0A7H1MKR8_9LACO</name>
<dbReference type="InterPro" id="IPR040285">
    <property type="entry name" value="ProX/PRXD1"/>
</dbReference>
<evidence type="ECO:0000313" key="5">
    <source>
        <dbReference type="Proteomes" id="UP000516446"/>
    </source>
</evidence>
<evidence type="ECO:0000313" key="4">
    <source>
        <dbReference type="EMBL" id="QNT64054.1"/>
    </source>
</evidence>
<dbReference type="Gene3D" id="3.90.960.10">
    <property type="entry name" value="YbaK/aminoacyl-tRNA synthetase-associated domain"/>
    <property type="match status" value="1"/>
</dbReference>
<evidence type="ECO:0000256" key="2">
    <source>
        <dbReference type="ARBA" id="ARBA00022917"/>
    </source>
</evidence>
<proteinExistence type="inferred from homology"/>
<keyword evidence="4" id="KW-0030">Aminoacyl-tRNA synthetase</keyword>
<dbReference type="InterPro" id="IPR036754">
    <property type="entry name" value="YbaK/aa-tRNA-synt-asso_dom_sf"/>
</dbReference>
<dbReference type="GO" id="GO:0004812">
    <property type="term" value="F:aminoacyl-tRNA ligase activity"/>
    <property type="evidence" value="ECO:0007669"/>
    <property type="project" value="UniProtKB-KW"/>
</dbReference>
<dbReference type="Proteomes" id="UP000516446">
    <property type="component" value="Chromosome"/>
</dbReference>
<protein>
    <submittedName>
        <fullName evidence="4">Prolyl-tRNA synthetase associated domain-containing protein</fullName>
    </submittedName>
</protein>
<keyword evidence="5" id="KW-1185">Reference proteome</keyword>
<dbReference type="PANTHER" id="PTHR31423">
    <property type="entry name" value="YBAK DOMAIN-CONTAINING PROTEIN"/>
    <property type="match status" value="1"/>
</dbReference>
<keyword evidence="2" id="KW-0648">Protein biosynthesis</keyword>
<organism evidence="4 5">
    <name type="scientific">Weissella koreensis</name>
    <dbReference type="NCBI Taxonomy" id="165096"/>
    <lineage>
        <taxon>Bacteria</taxon>
        <taxon>Bacillati</taxon>
        <taxon>Bacillota</taxon>
        <taxon>Bacilli</taxon>
        <taxon>Lactobacillales</taxon>
        <taxon>Lactobacillaceae</taxon>
        <taxon>Weissella</taxon>
    </lineage>
</organism>
<evidence type="ECO:0000256" key="1">
    <source>
        <dbReference type="ARBA" id="ARBA00010201"/>
    </source>
</evidence>
<feature type="domain" description="YbaK/aminoacyl-tRNA synthetase-associated" evidence="3">
    <location>
        <begin position="34"/>
        <end position="160"/>
    </location>
</feature>
<dbReference type="GO" id="GO:0002161">
    <property type="term" value="F:aminoacyl-tRNA deacylase activity"/>
    <property type="evidence" value="ECO:0007669"/>
    <property type="project" value="InterPro"/>
</dbReference>
<dbReference type="AlphaFoldDB" id="A0A7H1MKR8"/>
<evidence type="ECO:0000259" key="3">
    <source>
        <dbReference type="Pfam" id="PF04073"/>
    </source>
</evidence>
<dbReference type="InterPro" id="IPR007214">
    <property type="entry name" value="YbaK/aa-tRNA-synth-assoc-dom"/>
</dbReference>